<feature type="non-terminal residue" evidence="2">
    <location>
        <position position="115"/>
    </location>
</feature>
<comment type="caution">
    <text evidence="2">The sequence shown here is derived from an EMBL/GenBank/DDBJ whole genome shotgun (WGS) entry which is preliminary data.</text>
</comment>
<dbReference type="Proteomes" id="UP001529510">
    <property type="component" value="Unassembled WGS sequence"/>
</dbReference>
<feature type="coiled-coil region" evidence="1">
    <location>
        <begin position="86"/>
        <end position="113"/>
    </location>
</feature>
<dbReference type="EMBL" id="JAMKFB020000025">
    <property type="protein sequence ID" value="KAL0155344.1"/>
    <property type="molecule type" value="Genomic_DNA"/>
</dbReference>
<feature type="non-terminal residue" evidence="2">
    <location>
        <position position="1"/>
    </location>
</feature>
<keyword evidence="1" id="KW-0175">Coiled coil</keyword>
<evidence type="ECO:0000313" key="2">
    <source>
        <dbReference type="EMBL" id="KAL0155344.1"/>
    </source>
</evidence>
<gene>
    <name evidence="2" type="ORF">M9458_049607</name>
</gene>
<reference evidence="2 3" key="1">
    <citation type="submission" date="2024-05" db="EMBL/GenBank/DDBJ databases">
        <title>Genome sequencing and assembly of Indian major carp, Cirrhinus mrigala (Hamilton, 1822).</title>
        <authorList>
            <person name="Mohindra V."/>
            <person name="Chowdhury L.M."/>
            <person name="Lal K."/>
            <person name="Jena J.K."/>
        </authorList>
    </citation>
    <scope>NUCLEOTIDE SEQUENCE [LARGE SCALE GENOMIC DNA]</scope>
    <source>
        <strain evidence="2">CM1030</strain>
        <tissue evidence="2">Blood</tissue>
    </source>
</reference>
<sequence>NDDGADLLTAFDAMEKAAKYDLQRVVETQLREQKDTYESQIEALVFKNDHLIKENEQLQALFQEKSDVNQSIGQEVARLTAENMVIPELKQQVSELNRHKQELETQLQDQSAEMS</sequence>
<name>A0ABD0MZH4_CIRMR</name>
<protein>
    <submittedName>
        <fullName evidence="2">Uncharacterized protein</fullName>
    </submittedName>
</protein>
<accession>A0ABD0MZH4</accession>
<proteinExistence type="predicted"/>
<keyword evidence="3" id="KW-1185">Reference proteome</keyword>
<organism evidence="2 3">
    <name type="scientific">Cirrhinus mrigala</name>
    <name type="common">Mrigala</name>
    <dbReference type="NCBI Taxonomy" id="683832"/>
    <lineage>
        <taxon>Eukaryota</taxon>
        <taxon>Metazoa</taxon>
        <taxon>Chordata</taxon>
        <taxon>Craniata</taxon>
        <taxon>Vertebrata</taxon>
        <taxon>Euteleostomi</taxon>
        <taxon>Actinopterygii</taxon>
        <taxon>Neopterygii</taxon>
        <taxon>Teleostei</taxon>
        <taxon>Ostariophysi</taxon>
        <taxon>Cypriniformes</taxon>
        <taxon>Cyprinidae</taxon>
        <taxon>Labeoninae</taxon>
        <taxon>Labeonini</taxon>
        <taxon>Cirrhinus</taxon>
    </lineage>
</organism>
<evidence type="ECO:0000313" key="3">
    <source>
        <dbReference type="Proteomes" id="UP001529510"/>
    </source>
</evidence>
<evidence type="ECO:0000256" key="1">
    <source>
        <dbReference type="SAM" id="Coils"/>
    </source>
</evidence>
<dbReference type="AlphaFoldDB" id="A0ABD0MZH4"/>